<gene>
    <name evidence="2" type="ORF">HA50_26095</name>
</gene>
<keyword evidence="1" id="KW-0812">Transmembrane</keyword>
<dbReference type="STRING" id="55209.HA50_26095"/>
<keyword evidence="3" id="KW-1185">Reference proteome</keyword>
<keyword evidence="1" id="KW-1133">Transmembrane helix</keyword>
<evidence type="ECO:0000256" key="1">
    <source>
        <dbReference type="SAM" id="Phobius"/>
    </source>
</evidence>
<sequence>MADWFIATEGVKVVKDSASLWPQIITAVSSAGAALIGVWYGQWLITRREAKTAAAKKDSERLFITTELVFILEEFAEGCARAATDTGHADNEGILRVSAERPDIDLTQVAGDWRVLPAALMYRIRELPILVNEADKYVASVWEHDWPPDYSRTFEERQYRYARAGLKALFSAIRLRRLVGLPGTRLNATPWSAQPKLWNAWKEECRRRSVTSRPAPELAVLSNIQSQPPSGEQI</sequence>
<evidence type="ECO:0000313" key="3">
    <source>
        <dbReference type="Proteomes" id="UP000193749"/>
    </source>
</evidence>
<reference evidence="2 3" key="1">
    <citation type="journal article" date="2017" name="Antonie Van Leeuwenhoek">
        <title>Phylogenomic resolution of the bacterial genus Pantoea and its relationship with Erwinia and Tatumella.</title>
        <authorList>
            <person name="Palmer M."/>
            <person name="Steenkamp E.T."/>
            <person name="Coetzee M.P."/>
            <person name="Chan W.Y."/>
            <person name="van Zyl E."/>
            <person name="De Maayer P."/>
            <person name="Coutinho T.A."/>
            <person name="Blom J."/>
            <person name="Smits T.H."/>
            <person name="Duffy B."/>
            <person name="Venter S.N."/>
        </authorList>
    </citation>
    <scope>NUCLEOTIDE SEQUENCE [LARGE SCALE GENOMIC DNA]</scope>
    <source>
        <strain evidence="2 3">LMG 2657</strain>
    </source>
</reference>
<dbReference type="RefSeq" id="WP_084879769.1">
    <property type="nucleotide sequence ID" value="NZ_JAGGMY010000003.1"/>
</dbReference>
<proteinExistence type="predicted"/>
<name>A0A1X1EM72_PANCY</name>
<organism evidence="2 3">
    <name type="scientific">Pantoea cypripedii</name>
    <name type="common">Pectobacterium cypripedii</name>
    <name type="synonym">Erwinia cypripedii</name>
    <dbReference type="NCBI Taxonomy" id="55209"/>
    <lineage>
        <taxon>Bacteria</taxon>
        <taxon>Pseudomonadati</taxon>
        <taxon>Pseudomonadota</taxon>
        <taxon>Gammaproteobacteria</taxon>
        <taxon>Enterobacterales</taxon>
        <taxon>Erwiniaceae</taxon>
        <taxon>Pantoea</taxon>
    </lineage>
</organism>
<evidence type="ECO:0008006" key="4">
    <source>
        <dbReference type="Google" id="ProtNLM"/>
    </source>
</evidence>
<keyword evidence="1" id="KW-0472">Membrane</keyword>
<dbReference type="AlphaFoldDB" id="A0A1X1EM72"/>
<dbReference type="Proteomes" id="UP000193749">
    <property type="component" value="Unassembled WGS sequence"/>
</dbReference>
<feature type="transmembrane region" description="Helical" evidence="1">
    <location>
        <begin position="20"/>
        <end position="41"/>
    </location>
</feature>
<dbReference type="EMBL" id="MLJI01000002">
    <property type="protein sequence ID" value="ORM90047.1"/>
    <property type="molecule type" value="Genomic_DNA"/>
</dbReference>
<comment type="caution">
    <text evidence="2">The sequence shown here is derived from an EMBL/GenBank/DDBJ whole genome shotgun (WGS) entry which is preliminary data.</text>
</comment>
<protein>
    <recommendedName>
        <fullName evidence="4">DUF4760 domain-containing protein</fullName>
    </recommendedName>
</protein>
<accession>A0A1X1EM72</accession>
<evidence type="ECO:0000313" key="2">
    <source>
        <dbReference type="EMBL" id="ORM90047.1"/>
    </source>
</evidence>